<dbReference type="STRING" id="454286.A0A0J8U2G0"/>
<organism evidence="1 2">
    <name type="scientific">Coccidioides immitis RMSCC 3703</name>
    <dbReference type="NCBI Taxonomy" id="454286"/>
    <lineage>
        <taxon>Eukaryota</taxon>
        <taxon>Fungi</taxon>
        <taxon>Dikarya</taxon>
        <taxon>Ascomycota</taxon>
        <taxon>Pezizomycotina</taxon>
        <taxon>Eurotiomycetes</taxon>
        <taxon>Eurotiomycetidae</taxon>
        <taxon>Onygenales</taxon>
        <taxon>Onygenaceae</taxon>
        <taxon>Coccidioides</taxon>
    </lineage>
</organism>
<evidence type="ECO:0000313" key="1">
    <source>
        <dbReference type="EMBL" id="KMU80822.1"/>
    </source>
</evidence>
<dbReference type="EMBL" id="DS268192">
    <property type="protein sequence ID" value="KMU80822.1"/>
    <property type="molecule type" value="Genomic_DNA"/>
</dbReference>
<evidence type="ECO:0000313" key="2">
    <source>
        <dbReference type="Proteomes" id="UP000054559"/>
    </source>
</evidence>
<protein>
    <submittedName>
        <fullName evidence="1">Uncharacterized protein</fullName>
    </submittedName>
</protein>
<accession>A0A0J8U2G0</accession>
<reference evidence="2" key="1">
    <citation type="journal article" date="2010" name="Genome Res.">
        <title>Population genomic sequencing of Coccidioides fungi reveals recent hybridization and transposon control.</title>
        <authorList>
            <person name="Neafsey D.E."/>
            <person name="Barker B.M."/>
            <person name="Sharpton T.J."/>
            <person name="Stajich J.E."/>
            <person name="Park D.J."/>
            <person name="Whiston E."/>
            <person name="Hung C.-Y."/>
            <person name="McMahan C."/>
            <person name="White J."/>
            <person name="Sykes S."/>
            <person name="Heiman D."/>
            <person name="Young S."/>
            <person name="Zeng Q."/>
            <person name="Abouelleil A."/>
            <person name="Aftuck L."/>
            <person name="Bessette D."/>
            <person name="Brown A."/>
            <person name="FitzGerald M."/>
            <person name="Lui A."/>
            <person name="Macdonald J.P."/>
            <person name="Priest M."/>
            <person name="Orbach M.J."/>
            <person name="Galgiani J.N."/>
            <person name="Kirkland T.N."/>
            <person name="Cole G.T."/>
            <person name="Birren B.W."/>
            <person name="Henn M.R."/>
            <person name="Taylor J.W."/>
            <person name="Rounsley S.D."/>
        </authorList>
    </citation>
    <scope>NUCLEOTIDE SEQUENCE [LARGE SCALE GENOMIC DNA]</scope>
    <source>
        <strain evidence="2">RMSCC 3703</strain>
    </source>
</reference>
<dbReference type="OrthoDB" id="4347at2759"/>
<name>A0A0J8U2G0_COCIT</name>
<gene>
    <name evidence="1" type="ORF">CISG_08947</name>
</gene>
<dbReference type="AlphaFoldDB" id="A0A0J8U2G0"/>
<sequence>MKIVWFSKNRQPSAPAIRNAMVLFSDLVKGVRDVWKSRSEALKAAENQNQEDKIPAIKREVIMQRRLLDIIINTTLVNGHPSYVQSLSIEA</sequence>
<proteinExistence type="predicted"/>
<dbReference type="Proteomes" id="UP000054559">
    <property type="component" value="Unassembled WGS sequence"/>
</dbReference>